<dbReference type="Pfam" id="PF11640">
    <property type="entry name" value="TAN"/>
    <property type="match status" value="1"/>
</dbReference>
<dbReference type="Pfam" id="PF02259">
    <property type="entry name" value="FAT"/>
    <property type="match status" value="1"/>
</dbReference>
<keyword evidence="16" id="KW-0779">Telomere</keyword>
<dbReference type="PROSITE" id="PS00916">
    <property type="entry name" value="PI3_4_KINASE_2"/>
    <property type="match status" value="1"/>
</dbReference>
<dbReference type="PROSITE" id="PS00915">
    <property type="entry name" value="PI3_4_KINASE_1"/>
    <property type="match status" value="1"/>
</dbReference>
<dbReference type="SUPFAM" id="SSF48371">
    <property type="entry name" value="ARM repeat"/>
    <property type="match status" value="1"/>
</dbReference>
<evidence type="ECO:0000256" key="18">
    <source>
        <dbReference type="SAM" id="MobiDB-lite"/>
    </source>
</evidence>
<evidence type="ECO:0000256" key="5">
    <source>
        <dbReference type="ARBA" id="ARBA00014619"/>
    </source>
</evidence>
<dbReference type="SMART" id="SM01342">
    <property type="entry name" value="TAN"/>
    <property type="match status" value="1"/>
</dbReference>
<name>A0AAD9FKL4_PAPLA</name>
<evidence type="ECO:0000256" key="1">
    <source>
        <dbReference type="ARBA" id="ARBA00004123"/>
    </source>
</evidence>
<comment type="catalytic activity">
    <reaction evidence="14 16">
        <text>L-threonyl-[protein] + ATP = O-phospho-L-threonyl-[protein] + ADP + H(+)</text>
        <dbReference type="Rhea" id="RHEA:46608"/>
        <dbReference type="Rhea" id="RHEA-COMP:11060"/>
        <dbReference type="Rhea" id="RHEA-COMP:11605"/>
        <dbReference type="ChEBI" id="CHEBI:15378"/>
        <dbReference type="ChEBI" id="CHEBI:30013"/>
        <dbReference type="ChEBI" id="CHEBI:30616"/>
        <dbReference type="ChEBI" id="CHEBI:61977"/>
        <dbReference type="ChEBI" id="CHEBI:456216"/>
        <dbReference type="EC" id="2.7.11.1"/>
    </reaction>
</comment>
<keyword evidence="7 16" id="KW-0808">Transferase</keyword>
<proteinExistence type="inferred from homology"/>
<keyword evidence="8 16" id="KW-0547">Nucleotide-binding</keyword>
<dbReference type="PANTHER" id="PTHR37079">
    <property type="entry name" value="SERINE/THREONINE-PROTEIN KINASE ATM"/>
    <property type="match status" value="1"/>
</dbReference>
<dbReference type="PROSITE" id="PS51190">
    <property type="entry name" value="FATC"/>
    <property type="match status" value="1"/>
</dbReference>
<dbReference type="InterPro" id="IPR003151">
    <property type="entry name" value="PIK-rel_kinase_FAT"/>
</dbReference>
<dbReference type="PROSITE" id="PS50290">
    <property type="entry name" value="PI3_4_KINASE_3"/>
    <property type="match status" value="1"/>
</dbReference>
<dbReference type="InterPro" id="IPR038980">
    <property type="entry name" value="ATM_plant"/>
</dbReference>
<evidence type="ECO:0000256" key="6">
    <source>
        <dbReference type="ARBA" id="ARBA00022527"/>
    </source>
</evidence>
<protein>
    <recommendedName>
        <fullName evidence="5 16">Serine/threonine-protein kinase Tel1</fullName>
        <ecNumber evidence="4 16">2.7.11.1</ecNumber>
    </recommendedName>
</protein>
<dbReference type="SMART" id="SM01343">
    <property type="entry name" value="FATC"/>
    <property type="match status" value="1"/>
</dbReference>
<evidence type="ECO:0000256" key="16">
    <source>
        <dbReference type="RuleBase" id="RU365027"/>
    </source>
</evidence>
<keyword evidence="11 16" id="KW-0067">ATP-binding</keyword>
<dbReference type="InterPro" id="IPR016024">
    <property type="entry name" value="ARM-type_fold"/>
</dbReference>
<evidence type="ECO:0000313" key="22">
    <source>
        <dbReference type="EMBL" id="KAK1922765.1"/>
    </source>
</evidence>
<comment type="caution">
    <text evidence="22">The sequence shown here is derived from an EMBL/GenBank/DDBJ whole genome shotgun (WGS) entry which is preliminary data.</text>
</comment>
<feature type="domain" description="PI3K/PI4K catalytic" evidence="19">
    <location>
        <begin position="2677"/>
        <end position="2991"/>
    </location>
</feature>
<dbReference type="GO" id="GO:0006281">
    <property type="term" value="P:DNA repair"/>
    <property type="evidence" value="ECO:0007669"/>
    <property type="project" value="InterPro"/>
</dbReference>
<evidence type="ECO:0000256" key="14">
    <source>
        <dbReference type="ARBA" id="ARBA00047899"/>
    </source>
</evidence>
<dbReference type="InterPro" id="IPR044107">
    <property type="entry name" value="PIKKc_ATM"/>
</dbReference>
<evidence type="ECO:0000256" key="15">
    <source>
        <dbReference type="ARBA" id="ARBA00048679"/>
    </source>
</evidence>
<keyword evidence="9 16" id="KW-0227">DNA damage</keyword>
<dbReference type="InterPro" id="IPR003152">
    <property type="entry name" value="FATC_dom"/>
</dbReference>
<dbReference type="PROSITE" id="PS51189">
    <property type="entry name" value="FAT"/>
    <property type="match status" value="1"/>
</dbReference>
<dbReference type="Pfam" id="PF02260">
    <property type="entry name" value="FATC"/>
    <property type="match status" value="1"/>
</dbReference>
<feature type="region of interest" description="Disordered" evidence="18">
    <location>
        <begin position="2404"/>
        <end position="2433"/>
    </location>
</feature>
<dbReference type="CDD" id="cd05171">
    <property type="entry name" value="PIKKc_ATM"/>
    <property type="match status" value="1"/>
</dbReference>
<evidence type="ECO:0000256" key="8">
    <source>
        <dbReference type="ARBA" id="ARBA00022741"/>
    </source>
</evidence>
<dbReference type="EMBL" id="JAODAN010000008">
    <property type="protein sequence ID" value="KAK1922765.1"/>
    <property type="molecule type" value="Genomic_DNA"/>
</dbReference>
<dbReference type="Pfam" id="PF00454">
    <property type="entry name" value="PI3_PI4_kinase"/>
    <property type="match status" value="1"/>
</dbReference>
<dbReference type="InterPro" id="IPR036940">
    <property type="entry name" value="PI3/4_kinase_cat_sf"/>
</dbReference>
<dbReference type="Gene3D" id="1.10.1070.11">
    <property type="entry name" value="Phosphatidylinositol 3-/4-kinase, catalytic domain"/>
    <property type="match status" value="1"/>
</dbReference>
<evidence type="ECO:0000256" key="12">
    <source>
        <dbReference type="ARBA" id="ARBA00023242"/>
    </source>
</evidence>
<keyword evidence="12 16" id="KW-0539">Nucleus</keyword>
<evidence type="ECO:0000256" key="7">
    <source>
        <dbReference type="ARBA" id="ARBA00022679"/>
    </source>
</evidence>
<comment type="subcellular location">
    <subcellularLocation>
        <location evidence="16">Chromosome</location>
        <location evidence="16">Telomere</location>
    </subcellularLocation>
    <subcellularLocation>
        <location evidence="1 16">Nucleus</location>
    </subcellularLocation>
</comment>
<feature type="domain" description="FAT" evidence="20">
    <location>
        <begin position="1958"/>
        <end position="2562"/>
    </location>
</feature>
<evidence type="ECO:0000259" key="20">
    <source>
        <dbReference type="PROSITE" id="PS51189"/>
    </source>
</evidence>
<dbReference type="InterPro" id="IPR014009">
    <property type="entry name" value="PIK_FAT"/>
</dbReference>
<evidence type="ECO:0000256" key="10">
    <source>
        <dbReference type="ARBA" id="ARBA00022777"/>
    </source>
</evidence>
<reference evidence="22" key="1">
    <citation type="submission" date="2023-02" db="EMBL/GenBank/DDBJ databases">
        <title>Identification and recombinant expression of a fungal hydrolase from Papiliotrema laurentii that hydrolyzes apple cutin and clears colloidal polyester polyurethane.</title>
        <authorList>
            <consortium name="DOE Joint Genome Institute"/>
            <person name="Roman V.A."/>
            <person name="Bojanowski C."/>
            <person name="Crable B.R."/>
            <person name="Wagner D.N."/>
            <person name="Hung C.S."/>
            <person name="Nadeau L.J."/>
            <person name="Schratz L."/>
            <person name="Haridas S."/>
            <person name="Pangilinan J."/>
            <person name="Lipzen A."/>
            <person name="Na H."/>
            <person name="Yan M."/>
            <person name="Ng V."/>
            <person name="Grigoriev I.V."/>
            <person name="Spatafora J.W."/>
            <person name="Barlow D."/>
            <person name="Biffinger J."/>
            <person name="Kelley-Loughnane N."/>
            <person name="Varaljay V.A."/>
            <person name="Crookes-Goodson W.J."/>
        </authorList>
    </citation>
    <scope>NUCLEOTIDE SEQUENCE</scope>
    <source>
        <strain evidence="22">5307AH</strain>
    </source>
</reference>
<accession>A0AAD9FKL4</accession>
<dbReference type="SMART" id="SM00146">
    <property type="entry name" value="PI3Kc"/>
    <property type="match status" value="1"/>
</dbReference>
<evidence type="ECO:0000256" key="11">
    <source>
        <dbReference type="ARBA" id="ARBA00022840"/>
    </source>
</evidence>
<feature type="coiled-coil region" evidence="17">
    <location>
        <begin position="2435"/>
        <end position="2462"/>
    </location>
</feature>
<gene>
    <name evidence="22" type="ORF">DB88DRAFT_532201</name>
</gene>
<dbReference type="Gene3D" id="3.30.1010.10">
    <property type="entry name" value="Phosphatidylinositol 3-kinase Catalytic Subunit, Chain A, domain 4"/>
    <property type="match status" value="1"/>
</dbReference>
<evidence type="ECO:0000256" key="4">
    <source>
        <dbReference type="ARBA" id="ARBA00012513"/>
    </source>
</evidence>
<keyword evidence="10 16" id="KW-0418">Kinase</keyword>
<dbReference type="SUPFAM" id="SSF56112">
    <property type="entry name" value="Protein kinase-like (PK-like)"/>
    <property type="match status" value="1"/>
</dbReference>
<dbReference type="PANTHER" id="PTHR37079:SF4">
    <property type="entry name" value="SERINE_THREONINE-PROTEIN KINASE ATM"/>
    <property type="match status" value="1"/>
</dbReference>
<sequence>MARAPNALQSALRLCESDKVKDRSEGISAIRTFFSNKENLAVFQETARRDGGGGWVAFFQCLFQLVSLEKRATLRRTANAQTEKRLADSISLVRFMAEKSVHLISRKALSALVAHMSSLLVYSSAIFPPAALDYAKALRSLLSYPPHLEHLEPQAWRVLVGICWSAILGDEVTIEEGWEEEMDEDMGDPSPSPDMPATQATKSFAKGRTNTQATTELARLIPILLSSPSAPLLPPMPTSLAAYAYEQSLGLSMLLKVQRFLSEFPSETSSHLPVLRSMNVVLAELELNCRADFITGALKLLPSLCSIWAFKNKAIREQTLIALRSVLPFVTHRAAKEKDRHGTSRAALEKLAEVLGKESTLRGGFMPLDLGTLRLISKSKTEAADDIQPFETRCLTAGHDFDHDCALRWAAIELYAEVCFYLEQTADLSQAPTPSRNDGTQLKRRKVTQTPLQALILSTSFGSILCRAHALQVLIMITDRHWDDIHLEAQVDIRQTFITLLQEDDLSLQSWAFIGISTLAALPAIDAPLLIPDMLPMTPSAKEGRIQTEEADFARAWSIAIRKSTLNGVSRAACLAAHSMLSYGKMDIPTIVKDLGSLLQSVDIQGPPYPYDSVCMLLDRAITMIRNDVRLYNMKLEERVISWFLKWNALEGTRGKGRLDQHAPADFLPLLCNVCHLNASPLAAPGTTDLLPDCAIVDRVLEEHRTRPIRQFTLFGQISDASRPSLDTASTTQVEEDSGKFLEGRPKRVSECISAFLEAFLRDWPASSSGNASRPAVPPERCRRSIDMIVLALSFQATLQANGIRPDSDCIRHALALLDVMLPILGSSAYDTPAQHLMWKGWDPLISTTTATHALWPVLLKPNILSGIRGDLLPPCDEDEGNEGKSRAGERFLSTLWNLPGVSASLKVLFEPALDIFSGSENGPNLNNLPYTVMQVQDDDDFGEIRTADSDAMPLSQEVLECQRTTTALLTTLAGLRLHGSLLVSPNRVPSKDNNLINGFLSAEGQRMVQLGTVVCEAVKKGILRLNIEAIDLILSSLDEMHRSYAYTRDPGLLKLMLDFITASAPLWLAVDRFISDLPDRVISLAKSLYRKSLLGQLPSWQVRLALLVFIDEYLDYDPDQTVWMDVGEEMSVDGTSLVASDIVSAGLMDPDIRLRFRAATSTAGILYLSSIPVEQHMPFYTDLVNVLPREPKHWDSFITDILWKLNCCITSPQLRAATIYHLYEIPPSTSEYNHHLQVGLETVSRRLGLAGVSQLLLAYAPLIISSQIVTSQSPMRVPHRLYGFSTRKAFALQTLEVAASSVLLYALAERNRTDGAARQYNGAAETFAALCDAAGLVQTEVGVRHLPATAARALSDPGSGLFVEASAFDRNRVADMLLTLPGISSTDSTQVIAGVAEDIATHLFALLDLTISDEEVVAVLDARLPKSRPGSSIFSALVPPQVTSVLAPPLVPSATLGEVLGGIDYLHRTQPALSSAKILFNTLIRLFHRVNDAFLISEQYRHLRAIALVISLYSENLTHPAILGLFLRETIPLLKSRDIALIALYMLQWGFDRVGRAPQAPDDLSQLIIGLGAVRVSLAGSIADSEDQASRPVQDQGMSQQFDQWILESAGSWQKIPAMRDALAVAKSTWPAPLAAALTGIGRPSFEALCENTAVVKSTDVLPMCSAMVQTLQTYPQNTEEDVSRFQRQAFWNIKQQLYPSPHTKADITAFVELLYAGHGQIHPPSLEAMDRNADSVRLIPLKTRLREDPAPHLRANLVDRIVLLTRTSEYKARSTAFSVLQALLPHIADESTGALVPKATQDLLALLNASVSTTSSALAQPLSVLIEDEAWIKKSRDVTEWSASLATVLCNTMAARQPFYSVLPTLFDAIPSAARDLVPIIVQAALSVTDPAAKSDLQERYKSLSTHLMAVLQYPCASIDTLRAVVDIILHLRNFQPPYRQEELGYESWLDVDKLSLSEAALKCGSYASALMFLEGVRSDRKDKRRAVDLYDKRVQQIMYETYSNVEDPDGFYGIRTSDTWDALNRRLQHEGEHWRSFGLHSAALGRGRTSSEAFMLVMRDLHNLGFDHVSGAVFSSLQQTIDKPAEDLNEPLLFELAWRTSDWDLPVPAETTPSPESLLYTSLRSVHRERDLLVARNAVGQAIDREVGILRDCGVECMTQIKKAATDLICLNEIQSWLDPVIQSDLDSRNTESPSLARFTSIDSAFSFADAERIIATRRSLLLAAKEREKLNTFGDMATPRLEALCELETKCLLRLGEMARAEGTIQAAINALVAVQHLEKDMGTPSDAVQDEFSQVLWAQGEHALAIQHVEGRMKGLKGSKGEVGKRSAVLLSRLANWTAKAKLRAPNDINSTFEEAVKLSSTHKVPNVDQSHLCHDYALFADAQQAALARSPELERLTTYRERKEAELRSSTPSAPSKKSAKSSAKTEMTLHLEREMKEDEEAIEALLRERSAYAQTALKMYAKALALSDEHDDSTTRMSSLWLEHDEDDEVNTSFAGALQQVPSHKFIFLSPQLAARLDRPKTLTPFNDALNKLVLRISMDHPYHILYQVITLADSLSSLSKSRRASDMGAEGRGPAAAAILATISSSKDPDHGLARSASADMQMLASAATAWCLSRSKEEESVSLGKPINVPSDCPLKQLPPKLSIPVATAPPPIDPLGKYADMATLVRYRSTYAVLGGIHRPKKMLVIDSTGKTRSELFKGEDELRQDAVMEQVFEMSNKLLRRDRKTKTRDLRFRTYRVIPLARKTGIMEFVGDSQAIGDWLKPAHNRYGKMNGDIAADEFRKNLKPLQDKEKNWSQLPAKYLDLMSKFHPVMRHFFAEKHRDPMAWFTMRLNYTRSVAVTSVVGWMLGIGDRHCSNILIDQKSGELVHIDFGIVFEDGRRLRIPEKVPFRLTNDLVDGFGVTGVEGTFRRCSEHTLRVLRESSELIMTVLEVFKHDPLYAWDADPEKLQRAQGGGRVSAGTSASALEKADRILSKIKGKLRDDLSVEYTVNQLIQEARDVENLAKIFVGWQPWF</sequence>
<dbReference type="GO" id="GO:0004674">
    <property type="term" value="F:protein serine/threonine kinase activity"/>
    <property type="evidence" value="ECO:0007669"/>
    <property type="project" value="UniProtKB-KW"/>
</dbReference>
<organism evidence="22 23">
    <name type="scientific">Papiliotrema laurentii</name>
    <name type="common">Cryptococcus laurentii</name>
    <dbReference type="NCBI Taxonomy" id="5418"/>
    <lineage>
        <taxon>Eukaryota</taxon>
        <taxon>Fungi</taxon>
        <taxon>Dikarya</taxon>
        <taxon>Basidiomycota</taxon>
        <taxon>Agaricomycotina</taxon>
        <taxon>Tremellomycetes</taxon>
        <taxon>Tremellales</taxon>
        <taxon>Rhynchogastremaceae</taxon>
        <taxon>Papiliotrema</taxon>
    </lineage>
</organism>
<comment type="catalytic activity">
    <reaction evidence="15">
        <text>L-seryl-[protein] + ATP = O-phospho-L-seryl-[protein] + ADP + H(+)</text>
        <dbReference type="Rhea" id="RHEA:17989"/>
        <dbReference type="Rhea" id="RHEA-COMP:9863"/>
        <dbReference type="Rhea" id="RHEA-COMP:11604"/>
        <dbReference type="ChEBI" id="CHEBI:15378"/>
        <dbReference type="ChEBI" id="CHEBI:29999"/>
        <dbReference type="ChEBI" id="CHEBI:30616"/>
        <dbReference type="ChEBI" id="CHEBI:83421"/>
        <dbReference type="ChEBI" id="CHEBI:456216"/>
        <dbReference type="EC" id="2.7.11.1"/>
    </reaction>
</comment>
<keyword evidence="16" id="KW-0156">Chromatin regulator</keyword>
<feature type="compositionally biased region" description="Basic and acidic residues" evidence="18">
    <location>
        <begin position="2404"/>
        <end position="2413"/>
    </location>
</feature>
<dbReference type="GO" id="GO:0035556">
    <property type="term" value="P:intracellular signal transduction"/>
    <property type="evidence" value="ECO:0007669"/>
    <property type="project" value="UniProtKB-ARBA"/>
</dbReference>
<evidence type="ECO:0000256" key="13">
    <source>
        <dbReference type="ARBA" id="ARBA00025079"/>
    </source>
</evidence>
<dbReference type="GO" id="GO:0006325">
    <property type="term" value="P:chromatin organization"/>
    <property type="evidence" value="ECO:0007669"/>
    <property type="project" value="UniProtKB-KW"/>
</dbReference>
<comment type="function">
    <text evidence="13 16">Serine/threonine protein kinase which activates checkpoint signaling upon genotoxic stresses such as ionizing radiation (IR), ultraviolet light (UV), or DNA replication stalling, thereby acting as a DNA damage sensor. Recognizes the substrate consensus sequence [ST]-Q. Phosphorylates histone H2A to form H2AS128ph (gamma-H2A) at sites of DNA damage, involved in the regulation of DNA damage response mechanism. Required for the control of telomere length and genome stability.</text>
</comment>
<evidence type="ECO:0000256" key="3">
    <source>
        <dbReference type="ARBA" id="ARBA00011370"/>
    </source>
</evidence>
<keyword evidence="6 16" id="KW-0723">Serine/threonine-protein kinase</keyword>
<evidence type="ECO:0000313" key="23">
    <source>
        <dbReference type="Proteomes" id="UP001182556"/>
    </source>
</evidence>
<evidence type="ECO:0000259" key="19">
    <source>
        <dbReference type="PROSITE" id="PS50290"/>
    </source>
</evidence>
<dbReference type="Proteomes" id="UP001182556">
    <property type="component" value="Unassembled WGS sequence"/>
</dbReference>
<dbReference type="EC" id="2.7.11.1" evidence="4 16"/>
<dbReference type="InterPro" id="IPR011009">
    <property type="entry name" value="Kinase-like_dom_sf"/>
</dbReference>
<feature type="compositionally biased region" description="Low complexity" evidence="18">
    <location>
        <begin position="2415"/>
        <end position="2432"/>
    </location>
</feature>
<dbReference type="InterPro" id="IPR021668">
    <property type="entry name" value="TAN"/>
</dbReference>
<dbReference type="GO" id="GO:0000781">
    <property type="term" value="C:chromosome, telomeric region"/>
    <property type="evidence" value="ECO:0007669"/>
    <property type="project" value="UniProtKB-SubCell"/>
</dbReference>
<dbReference type="InterPro" id="IPR018936">
    <property type="entry name" value="PI3/4_kinase_CS"/>
</dbReference>
<feature type="domain" description="FATC" evidence="21">
    <location>
        <begin position="2992"/>
        <end position="3024"/>
    </location>
</feature>
<evidence type="ECO:0000256" key="9">
    <source>
        <dbReference type="ARBA" id="ARBA00022763"/>
    </source>
</evidence>
<dbReference type="GO" id="GO:0005524">
    <property type="term" value="F:ATP binding"/>
    <property type="evidence" value="ECO:0007669"/>
    <property type="project" value="UniProtKB-KW"/>
</dbReference>
<evidence type="ECO:0000259" key="21">
    <source>
        <dbReference type="PROSITE" id="PS51190"/>
    </source>
</evidence>
<keyword evidence="17" id="KW-0175">Coiled coil</keyword>
<dbReference type="InterPro" id="IPR000403">
    <property type="entry name" value="PI3/4_kinase_cat_dom"/>
</dbReference>
<evidence type="ECO:0000256" key="2">
    <source>
        <dbReference type="ARBA" id="ARBA00010769"/>
    </source>
</evidence>
<dbReference type="GO" id="GO:0005634">
    <property type="term" value="C:nucleus"/>
    <property type="evidence" value="ECO:0007669"/>
    <property type="project" value="UniProtKB-SubCell"/>
</dbReference>
<comment type="similarity">
    <text evidence="2 16">Belongs to the PI3/PI4-kinase family. ATM subfamily.</text>
</comment>
<keyword evidence="16" id="KW-0158">Chromosome</keyword>
<evidence type="ECO:0000256" key="17">
    <source>
        <dbReference type="SAM" id="Coils"/>
    </source>
</evidence>
<comment type="subunit">
    <text evidence="3">Associates with DNA double-strand breaks.</text>
</comment>
<keyword evidence="23" id="KW-1185">Reference proteome</keyword>